<dbReference type="AlphaFoldDB" id="A0A1G2R2L5"/>
<dbReference type="SMART" id="SM00448">
    <property type="entry name" value="REC"/>
    <property type="match status" value="1"/>
</dbReference>
<dbReference type="Pfam" id="PF00072">
    <property type="entry name" value="Response_reg"/>
    <property type="match status" value="1"/>
</dbReference>
<evidence type="ECO:0000313" key="5">
    <source>
        <dbReference type="EMBL" id="OHA67086.1"/>
    </source>
</evidence>
<comment type="caution">
    <text evidence="5">The sequence shown here is derived from an EMBL/GenBank/DDBJ whole genome shotgun (WGS) entry which is preliminary data.</text>
</comment>
<dbReference type="InterPro" id="IPR011006">
    <property type="entry name" value="CheY-like_superfamily"/>
</dbReference>
<dbReference type="Gene3D" id="3.40.50.2300">
    <property type="match status" value="1"/>
</dbReference>
<dbReference type="SUPFAM" id="SSF52172">
    <property type="entry name" value="CheY-like"/>
    <property type="match status" value="1"/>
</dbReference>
<dbReference type="GO" id="GO:0000160">
    <property type="term" value="P:phosphorelay signal transduction system"/>
    <property type="evidence" value="ECO:0007669"/>
    <property type="project" value="UniProtKB-KW"/>
</dbReference>
<dbReference type="PROSITE" id="PS50110">
    <property type="entry name" value="RESPONSE_REGULATORY"/>
    <property type="match status" value="1"/>
</dbReference>
<evidence type="ECO:0000256" key="1">
    <source>
        <dbReference type="ARBA" id="ARBA00022553"/>
    </source>
</evidence>
<keyword evidence="1 3" id="KW-0597">Phosphoprotein</keyword>
<dbReference type="CDD" id="cd17574">
    <property type="entry name" value="REC_OmpR"/>
    <property type="match status" value="1"/>
</dbReference>
<sequence length="113" mass="12791">MEDEKPMARALELKLTHAGFDVKAVLNGEEGMECVRKDTFALILLDLVMPQMDGFKVLEAIRKKKIKTPVAVLTNLSQEDDEKRARTLGAKEFFVKSNTPIATIVEWVIQFLK</sequence>
<accession>A0A1G2R2L5</accession>
<dbReference type="InterPro" id="IPR001789">
    <property type="entry name" value="Sig_transdc_resp-reg_receiver"/>
</dbReference>
<protein>
    <recommendedName>
        <fullName evidence="4">Response regulatory domain-containing protein</fullName>
    </recommendedName>
</protein>
<evidence type="ECO:0000256" key="2">
    <source>
        <dbReference type="ARBA" id="ARBA00023012"/>
    </source>
</evidence>
<name>A0A1G2R2L5_9BACT</name>
<feature type="domain" description="Response regulatory" evidence="4">
    <location>
        <begin position="1"/>
        <end position="111"/>
    </location>
</feature>
<dbReference type="PANTHER" id="PTHR44591">
    <property type="entry name" value="STRESS RESPONSE REGULATOR PROTEIN 1"/>
    <property type="match status" value="1"/>
</dbReference>
<keyword evidence="2" id="KW-0902">Two-component regulatory system</keyword>
<dbReference type="STRING" id="1802451.A3C82_02420"/>
<evidence type="ECO:0000256" key="3">
    <source>
        <dbReference type="PROSITE-ProRule" id="PRU00169"/>
    </source>
</evidence>
<proteinExistence type="predicted"/>
<dbReference type="Proteomes" id="UP000176901">
    <property type="component" value="Unassembled WGS sequence"/>
</dbReference>
<dbReference type="PANTHER" id="PTHR44591:SF14">
    <property type="entry name" value="PROTEIN PILG"/>
    <property type="match status" value="1"/>
</dbReference>
<evidence type="ECO:0000313" key="6">
    <source>
        <dbReference type="Proteomes" id="UP000176901"/>
    </source>
</evidence>
<evidence type="ECO:0000259" key="4">
    <source>
        <dbReference type="PROSITE" id="PS50110"/>
    </source>
</evidence>
<reference evidence="5 6" key="1">
    <citation type="journal article" date="2016" name="Nat. Commun.">
        <title>Thousands of microbial genomes shed light on interconnected biogeochemical processes in an aquifer system.</title>
        <authorList>
            <person name="Anantharaman K."/>
            <person name="Brown C.T."/>
            <person name="Hug L.A."/>
            <person name="Sharon I."/>
            <person name="Castelle C.J."/>
            <person name="Probst A.J."/>
            <person name="Thomas B.C."/>
            <person name="Singh A."/>
            <person name="Wilkins M.J."/>
            <person name="Karaoz U."/>
            <person name="Brodie E.L."/>
            <person name="Williams K.H."/>
            <person name="Hubbard S.S."/>
            <person name="Banfield J.F."/>
        </authorList>
    </citation>
    <scope>NUCLEOTIDE SEQUENCE [LARGE SCALE GENOMIC DNA]</scope>
</reference>
<organism evidence="5 6">
    <name type="scientific">Candidatus Wildermuthbacteria bacterium RIFCSPHIGHO2_02_FULL_47_12</name>
    <dbReference type="NCBI Taxonomy" id="1802451"/>
    <lineage>
        <taxon>Bacteria</taxon>
        <taxon>Candidatus Wildermuthiibacteriota</taxon>
    </lineage>
</organism>
<feature type="modified residue" description="4-aspartylphosphate" evidence="3">
    <location>
        <position position="46"/>
    </location>
</feature>
<dbReference type="InterPro" id="IPR050595">
    <property type="entry name" value="Bact_response_regulator"/>
</dbReference>
<dbReference type="EMBL" id="MHTW01000018">
    <property type="protein sequence ID" value="OHA67086.1"/>
    <property type="molecule type" value="Genomic_DNA"/>
</dbReference>
<gene>
    <name evidence="5" type="ORF">A3C82_02420</name>
</gene>